<reference evidence="2 3" key="1">
    <citation type="submission" date="2019-08" db="EMBL/GenBank/DDBJ databases">
        <title>Bacillus genomes from the desert of Cuatro Cienegas, Coahuila.</title>
        <authorList>
            <person name="Olmedo-Alvarez G."/>
        </authorList>
    </citation>
    <scope>NUCLEOTIDE SEQUENCE [LARGE SCALE GENOMIC DNA]</scope>
    <source>
        <strain evidence="2 3">CH446_14T</strain>
    </source>
</reference>
<proteinExistence type="predicted"/>
<organism evidence="2 3">
    <name type="scientific">Bacillus infantis</name>
    <dbReference type="NCBI Taxonomy" id="324767"/>
    <lineage>
        <taxon>Bacteria</taxon>
        <taxon>Bacillati</taxon>
        <taxon>Bacillota</taxon>
        <taxon>Bacilli</taxon>
        <taxon>Bacillales</taxon>
        <taxon>Bacillaceae</taxon>
        <taxon>Bacillus</taxon>
    </lineage>
</organism>
<feature type="transmembrane region" description="Helical" evidence="1">
    <location>
        <begin position="59"/>
        <end position="80"/>
    </location>
</feature>
<evidence type="ECO:0000256" key="1">
    <source>
        <dbReference type="SAM" id="Phobius"/>
    </source>
</evidence>
<dbReference type="Proteomes" id="UP000322139">
    <property type="component" value="Unassembled WGS sequence"/>
</dbReference>
<keyword evidence="1" id="KW-0812">Transmembrane</keyword>
<dbReference type="AlphaFoldDB" id="A0A5D4RJH5"/>
<evidence type="ECO:0000313" key="2">
    <source>
        <dbReference type="EMBL" id="TYS50939.1"/>
    </source>
</evidence>
<keyword evidence="1" id="KW-1133">Transmembrane helix</keyword>
<feature type="transmembrane region" description="Helical" evidence="1">
    <location>
        <begin position="86"/>
        <end position="107"/>
    </location>
</feature>
<dbReference type="EMBL" id="VTER01000002">
    <property type="protein sequence ID" value="TYS50939.1"/>
    <property type="molecule type" value="Genomic_DNA"/>
</dbReference>
<protein>
    <submittedName>
        <fullName evidence="2">DUF3147 family protein</fullName>
    </submittedName>
</protein>
<comment type="caution">
    <text evidence="2">The sequence shown here is derived from an EMBL/GenBank/DDBJ whole genome shotgun (WGS) entry which is preliminary data.</text>
</comment>
<dbReference type="RefSeq" id="WP_148973335.1">
    <property type="nucleotide sequence ID" value="NZ_VTER01000002.1"/>
</dbReference>
<feature type="transmembrane region" description="Helical" evidence="1">
    <location>
        <begin position="31"/>
        <end position="47"/>
    </location>
</feature>
<keyword evidence="1" id="KW-0472">Membrane</keyword>
<gene>
    <name evidence="2" type="ORF">FZD51_02530</name>
</gene>
<evidence type="ECO:0000313" key="3">
    <source>
        <dbReference type="Proteomes" id="UP000322139"/>
    </source>
</evidence>
<sequence>MYMLIKILSSAAIIGIITELARRFPVYGGMIAALPLVSLLSIIWLSVQGEPAQNVTRFTLGVLSGLPATIIMLLVIYTAFKHAIQLPLAIIMGIASWGIFLLIQNYFMQSFIR</sequence>
<name>A0A5D4RJH5_9BACI</name>
<accession>A0A5D4RJH5</accession>
<dbReference type="NCBIfam" id="NF006750">
    <property type="entry name" value="PRK09272.1-3"/>
    <property type="match status" value="1"/>
</dbReference>